<keyword evidence="2" id="KW-1185">Reference proteome</keyword>
<dbReference type="OrthoDB" id="440806at2759"/>
<proteinExistence type="predicted"/>
<dbReference type="AlphaFoldDB" id="A0A812TX13"/>
<organism evidence="1 2">
    <name type="scientific">Symbiodinium pilosum</name>
    <name type="common">Dinoflagellate</name>
    <dbReference type="NCBI Taxonomy" id="2952"/>
    <lineage>
        <taxon>Eukaryota</taxon>
        <taxon>Sar</taxon>
        <taxon>Alveolata</taxon>
        <taxon>Dinophyceae</taxon>
        <taxon>Suessiales</taxon>
        <taxon>Symbiodiniaceae</taxon>
        <taxon>Symbiodinium</taxon>
    </lineage>
</organism>
<dbReference type="Proteomes" id="UP000649617">
    <property type="component" value="Unassembled WGS sequence"/>
</dbReference>
<reference evidence="1" key="1">
    <citation type="submission" date="2021-02" db="EMBL/GenBank/DDBJ databases">
        <authorList>
            <person name="Dougan E. K."/>
            <person name="Rhodes N."/>
            <person name="Thang M."/>
            <person name="Chan C."/>
        </authorList>
    </citation>
    <scope>NUCLEOTIDE SEQUENCE</scope>
</reference>
<dbReference type="EMBL" id="CAJNIZ010033337">
    <property type="protein sequence ID" value="CAE7544848.1"/>
    <property type="molecule type" value="Genomic_DNA"/>
</dbReference>
<protein>
    <submittedName>
        <fullName evidence="1">FAZ1 protein</fullName>
    </submittedName>
</protein>
<evidence type="ECO:0000313" key="2">
    <source>
        <dbReference type="Proteomes" id="UP000649617"/>
    </source>
</evidence>
<evidence type="ECO:0000313" key="1">
    <source>
        <dbReference type="EMBL" id="CAE7544848.1"/>
    </source>
</evidence>
<sequence>ATHEPDEHVRIVPQKQTSGEAKGSCEFGAHVTTQRNLSGGLHGQGFMAKLQKGLEGLGLTVRLHPDLQTGVLVVDVHPQGSVAKYNTQQRASGSSMLIRPRMLITEVNGIQGNAEAMLEALCRSLSLQLRLRAASATELAERKHASPKEIVSMMNAIRAVRILQSTESLPRSRSRHS</sequence>
<comment type="caution">
    <text evidence="1">The sequence shown here is derived from an EMBL/GenBank/DDBJ whole genome shotgun (WGS) entry which is preliminary data.</text>
</comment>
<gene>
    <name evidence="1" type="primary">FAZ1</name>
    <name evidence="1" type="ORF">SPIL2461_LOCUS14450</name>
</gene>
<name>A0A812TX13_SYMPI</name>
<feature type="non-terminal residue" evidence="1">
    <location>
        <position position="1"/>
    </location>
</feature>
<accession>A0A812TX13</accession>